<protein>
    <submittedName>
        <fullName evidence="1">CLUMA_CG021363, isoform A</fullName>
    </submittedName>
</protein>
<dbReference type="AlphaFoldDB" id="A0A1J1J9P3"/>
<keyword evidence="2" id="KW-1185">Reference proteome</keyword>
<sequence>MIHTHSSWKYCDTLWREDEWMGLKGTNGKGKSIIKYAVTCKQENEKYCKTDA</sequence>
<evidence type="ECO:0000313" key="2">
    <source>
        <dbReference type="Proteomes" id="UP000183832"/>
    </source>
</evidence>
<name>A0A1J1J9P3_9DIPT</name>
<dbReference type="EMBL" id="CVRI01000075">
    <property type="protein sequence ID" value="CRL08596.1"/>
    <property type="molecule type" value="Genomic_DNA"/>
</dbReference>
<accession>A0A1J1J9P3</accession>
<evidence type="ECO:0000313" key="1">
    <source>
        <dbReference type="EMBL" id="CRL08596.1"/>
    </source>
</evidence>
<proteinExistence type="predicted"/>
<organism evidence="1 2">
    <name type="scientific">Clunio marinus</name>
    <dbReference type="NCBI Taxonomy" id="568069"/>
    <lineage>
        <taxon>Eukaryota</taxon>
        <taxon>Metazoa</taxon>
        <taxon>Ecdysozoa</taxon>
        <taxon>Arthropoda</taxon>
        <taxon>Hexapoda</taxon>
        <taxon>Insecta</taxon>
        <taxon>Pterygota</taxon>
        <taxon>Neoptera</taxon>
        <taxon>Endopterygota</taxon>
        <taxon>Diptera</taxon>
        <taxon>Nematocera</taxon>
        <taxon>Chironomoidea</taxon>
        <taxon>Chironomidae</taxon>
        <taxon>Clunio</taxon>
    </lineage>
</organism>
<reference evidence="1 2" key="1">
    <citation type="submission" date="2015-04" db="EMBL/GenBank/DDBJ databases">
        <authorList>
            <person name="Syromyatnikov M.Y."/>
            <person name="Popov V.N."/>
        </authorList>
    </citation>
    <scope>NUCLEOTIDE SEQUENCE [LARGE SCALE GENOMIC DNA]</scope>
</reference>
<gene>
    <name evidence="1" type="ORF">CLUMA_CG021363</name>
</gene>
<dbReference type="Proteomes" id="UP000183832">
    <property type="component" value="Unassembled WGS sequence"/>
</dbReference>